<organism evidence="1 2">
    <name type="scientific">Arcticibacter svalbardensis MN12-7</name>
    <dbReference type="NCBI Taxonomy" id="1150600"/>
    <lineage>
        <taxon>Bacteria</taxon>
        <taxon>Pseudomonadati</taxon>
        <taxon>Bacteroidota</taxon>
        <taxon>Sphingobacteriia</taxon>
        <taxon>Sphingobacteriales</taxon>
        <taxon>Sphingobacteriaceae</taxon>
        <taxon>Arcticibacter</taxon>
    </lineage>
</organism>
<evidence type="ECO:0008006" key="3">
    <source>
        <dbReference type="Google" id="ProtNLM"/>
    </source>
</evidence>
<dbReference type="EMBL" id="AQPN01000079">
    <property type="protein sequence ID" value="EOR94623.1"/>
    <property type="molecule type" value="Genomic_DNA"/>
</dbReference>
<protein>
    <recommendedName>
        <fullName evidence="3">DUF72 domain-containing protein</fullName>
    </recommendedName>
</protein>
<evidence type="ECO:0000313" key="2">
    <source>
        <dbReference type="Proteomes" id="UP000014174"/>
    </source>
</evidence>
<keyword evidence="2" id="KW-1185">Reference proteome</keyword>
<sequence>MEERSLDQIQSRDKTLFFSGTSGIVLPFPSKQFYPLEFQDKSRLTYYGTLFNSVEINSSFYKVPMASTVAKWASEVPEDFRFTFKLWKEITHIKGLDFNPEDVDRFIKTISQVGHKKGCLLVQFPPGIKILSLEKVDQLLRCIQDADPDDTWKVVLEFRNNSWYQESTFDLLNQYHAGMVIHDKTGSATPFTDVIGSVVYVRFHGPNGNYRESYAESFLYEYAQYIQEWKDAGKVVYVYFNNTMGDAVDNLKTLNSFLYSE</sequence>
<dbReference type="AlphaFoldDB" id="R9GSG2"/>
<dbReference type="InterPro" id="IPR036520">
    <property type="entry name" value="UPF0759_sf"/>
</dbReference>
<reference evidence="1 2" key="1">
    <citation type="journal article" date="2013" name="Genome Announc.">
        <title>Draft Genome Sequence of Arcticibacter svalbardensis Strain MN12-7T, a Member of the Family Sphingobacteriaceae Isolated from an Arctic Soil Sample.</title>
        <authorList>
            <person name="Shivaji S."/>
            <person name="Ara S."/>
            <person name="Prasad S."/>
            <person name="Manasa B.P."/>
            <person name="Begum Z."/>
            <person name="Singh A."/>
            <person name="Kumar Pinnaka A."/>
        </authorList>
    </citation>
    <scope>NUCLEOTIDE SEQUENCE [LARGE SCALE GENOMIC DNA]</scope>
    <source>
        <strain evidence="1 2">MN12-7</strain>
    </source>
</reference>
<evidence type="ECO:0000313" key="1">
    <source>
        <dbReference type="EMBL" id="EOR94623.1"/>
    </source>
</evidence>
<dbReference type="Pfam" id="PF01904">
    <property type="entry name" value="DUF72"/>
    <property type="match status" value="1"/>
</dbReference>
<dbReference type="STRING" id="1150600.ADIARSV_2221"/>
<dbReference type="PANTHER" id="PTHR30348:SF4">
    <property type="entry name" value="DUF72 DOMAIN-CONTAINING PROTEIN"/>
    <property type="match status" value="1"/>
</dbReference>
<proteinExistence type="predicted"/>
<dbReference type="PATRIC" id="fig|1150600.3.peg.2195"/>
<dbReference type="eggNOG" id="COG1801">
    <property type="taxonomic scope" value="Bacteria"/>
</dbReference>
<name>R9GSG2_9SPHI</name>
<accession>R9GSG2</accession>
<dbReference type="PANTHER" id="PTHR30348">
    <property type="entry name" value="UNCHARACTERIZED PROTEIN YECE"/>
    <property type="match status" value="1"/>
</dbReference>
<dbReference type="Gene3D" id="3.20.20.410">
    <property type="entry name" value="Protein of unknown function UPF0759"/>
    <property type="match status" value="1"/>
</dbReference>
<dbReference type="RefSeq" id="WP_016195455.1">
    <property type="nucleotide sequence ID" value="NZ_AQPN01000079.1"/>
</dbReference>
<dbReference type="SUPFAM" id="SSF117396">
    <property type="entry name" value="TM1631-like"/>
    <property type="match status" value="1"/>
</dbReference>
<gene>
    <name evidence="1" type="ORF">ADIARSV_2221</name>
</gene>
<dbReference type="Proteomes" id="UP000014174">
    <property type="component" value="Unassembled WGS sequence"/>
</dbReference>
<comment type="caution">
    <text evidence="1">The sequence shown here is derived from an EMBL/GenBank/DDBJ whole genome shotgun (WGS) entry which is preliminary data.</text>
</comment>
<dbReference type="InterPro" id="IPR002763">
    <property type="entry name" value="DUF72"/>
</dbReference>